<dbReference type="PANTHER" id="PTHR11046:SF25">
    <property type="match status" value="1"/>
</dbReference>
<gene>
    <name evidence="3" type="ORF">PFISCL1PPCAC_21000</name>
</gene>
<evidence type="ECO:0000313" key="3">
    <source>
        <dbReference type="EMBL" id="GMT29703.1"/>
    </source>
</evidence>
<evidence type="ECO:0000256" key="2">
    <source>
        <dbReference type="SAM" id="Coils"/>
    </source>
</evidence>
<comment type="caution">
    <text evidence="3">The sequence shown here is derived from an EMBL/GenBank/DDBJ whole genome shotgun (WGS) entry which is preliminary data.</text>
</comment>
<sequence length="385" mass="43220">KCAGCVKGSRTIKNISRQLKRARKHLSKLANSKKGKNSNKKTIVEDLIDRINSLSSSNRSLSQANSRLRKNVSTVKKRVSELVTQLQFSENDRMEAEESLSDVRSRIVELFNGRGYTPDTVVTVLELIDYGVADEKVGFVIECVARLLGVKLDRVPSATTARNIALSSLTVAKMHASERMEQMMAEGETAYLYSDESNKLGAKLQLFGAGLVTSDGGHEVFIFGLVQVADKSAETAFTVLKNRFGMVEEYRKRILPKIIANWEKMDEVEREKAQMFHNFYCQLHVVANYTNVVLEMLAEHERIVTVFTAIKEVARLFGDRSAGMHGCIASRVFVQRENLLKFTDACGGEKPELMRLAEILRLPLVIEHLQILGLLDQLVTGPLWR</sequence>
<evidence type="ECO:0000313" key="4">
    <source>
        <dbReference type="Proteomes" id="UP001432322"/>
    </source>
</evidence>
<accession>A0AAV5WDZ4</accession>
<feature type="non-terminal residue" evidence="3">
    <location>
        <position position="1"/>
    </location>
</feature>
<feature type="non-terminal residue" evidence="3">
    <location>
        <position position="385"/>
    </location>
</feature>
<dbReference type="Proteomes" id="UP001432322">
    <property type="component" value="Unassembled WGS sequence"/>
</dbReference>
<dbReference type="PANTHER" id="PTHR11046">
    <property type="entry name" value="OLIGORIBONUCLEASE, MITOCHONDRIAL"/>
    <property type="match status" value="1"/>
</dbReference>
<reference evidence="3" key="1">
    <citation type="submission" date="2023-10" db="EMBL/GenBank/DDBJ databases">
        <title>Genome assembly of Pristionchus species.</title>
        <authorList>
            <person name="Yoshida K."/>
            <person name="Sommer R.J."/>
        </authorList>
    </citation>
    <scope>NUCLEOTIDE SEQUENCE</scope>
    <source>
        <strain evidence="3">RS5133</strain>
    </source>
</reference>
<dbReference type="EMBL" id="BTSY01000005">
    <property type="protein sequence ID" value="GMT29703.1"/>
    <property type="molecule type" value="Genomic_DNA"/>
</dbReference>
<evidence type="ECO:0000256" key="1">
    <source>
        <dbReference type="ARBA" id="ARBA00022722"/>
    </source>
</evidence>
<protein>
    <submittedName>
        <fullName evidence="3">Uncharacterized protein</fullName>
    </submittedName>
</protein>
<name>A0AAV5WDZ4_9BILA</name>
<organism evidence="3 4">
    <name type="scientific">Pristionchus fissidentatus</name>
    <dbReference type="NCBI Taxonomy" id="1538716"/>
    <lineage>
        <taxon>Eukaryota</taxon>
        <taxon>Metazoa</taxon>
        <taxon>Ecdysozoa</taxon>
        <taxon>Nematoda</taxon>
        <taxon>Chromadorea</taxon>
        <taxon>Rhabditida</taxon>
        <taxon>Rhabditina</taxon>
        <taxon>Diplogasteromorpha</taxon>
        <taxon>Diplogasteroidea</taxon>
        <taxon>Neodiplogasteridae</taxon>
        <taxon>Pristionchus</taxon>
    </lineage>
</organism>
<keyword evidence="2" id="KW-0175">Coiled coil</keyword>
<proteinExistence type="predicted"/>
<dbReference type="GO" id="GO:0000175">
    <property type="term" value="F:3'-5'-RNA exonuclease activity"/>
    <property type="evidence" value="ECO:0007669"/>
    <property type="project" value="InterPro"/>
</dbReference>
<dbReference type="InterPro" id="IPR022894">
    <property type="entry name" value="Oligoribonuclease"/>
</dbReference>
<dbReference type="AlphaFoldDB" id="A0AAV5WDZ4"/>
<keyword evidence="1" id="KW-0378">Hydrolase</keyword>
<keyword evidence="1" id="KW-0540">Nuclease</keyword>
<keyword evidence="4" id="KW-1185">Reference proteome</keyword>
<feature type="coiled-coil region" evidence="2">
    <location>
        <begin position="79"/>
        <end position="106"/>
    </location>
</feature>